<comment type="similarity">
    <text evidence="2">Belongs to the Tom22 family.</text>
</comment>
<comment type="subcellular location">
    <subcellularLocation>
        <location evidence="1">Mitochondrion outer membrane</location>
        <topology evidence="1">Single-pass membrane protein</topology>
    </subcellularLocation>
</comment>
<keyword evidence="5" id="KW-1000">Mitochondrion outer membrane</keyword>
<keyword evidence="7" id="KW-1133">Transmembrane helix</keyword>
<keyword evidence="4" id="KW-0812">Transmembrane</keyword>
<evidence type="ECO:0000256" key="2">
    <source>
        <dbReference type="ARBA" id="ARBA00009874"/>
    </source>
</evidence>
<keyword evidence="8" id="KW-0811">Translocation</keyword>
<dbReference type="EMBL" id="VICG01000004">
    <property type="protein sequence ID" value="KAA8572807.1"/>
    <property type="molecule type" value="Genomic_DNA"/>
</dbReference>
<feature type="region of interest" description="Disordered" evidence="12">
    <location>
        <begin position="51"/>
        <end position="82"/>
    </location>
</feature>
<dbReference type="VEuPathDB" id="FungiDB:MFRU_003g00830"/>
<dbReference type="InterPro" id="IPR005683">
    <property type="entry name" value="Tom22"/>
</dbReference>
<evidence type="ECO:0000256" key="6">
    <source>
        <dbReference type="ARBA" id="ARBA00022927"/>
    </source>
</evidence>
<proteinExistence type="inferred from homology"/>
<name>A0A5M9JVV7_MONFR</name>
<evidence type="ECO:0008006" key="15">
    <source>
        <dbReference type="Google" id="ProtNLM"/>
    </source>
</evidence>
<evidence type="ECO:0000313" key="13">
    <source>
        <dbReference type="EMBL" id="KAA8572807.1"/>
    </source>
</evidence>
<dbReference type="PANTHER" id="PTHR12504">
    <property type="entry name" value="MITOCHONDRIAL IMPORT RECEPTOR SUBUNIT TOM22"/>
    <property type="match status" value="1"/>
</dbReference>
<keyword evidence="14" id="KW-1185">Reference proteome</keyword>
<keyword evidence="11" id="KW-0675">Receptor</keyword>
<evidence type="ECO:0000256" key="1">
    <source>
        <dbReference type="ARBA" id="ARBA00004572"/>
    </source>
</evidence>
<comment type="caution">
    <text evidence="13">The sequence shown here is derived from an EMBL/GenBank/DDBJ whole genome shotgun (WGS) entry which is preliminary data.</text>
</comment>
<evidence type="ECO:0000313" key="14">
    <source>
        <dbReference type="Proteomes" id="UP000322873"/>
    </source>
</evidence>
<keyword evidence="9" id="KW-0496">Mitochondrion</keyword>
<evidence type="ECO:0000256" key="4">
    <source>
        <dbReference type="ARBA" id="ARBA00022692"/>
    </source>
</evidence>
<evidence type="ECO:0000256" key="11">
    <source>
        <dbReference type="ARBA" id="ARBA00023170"/>
    </source>
</evidence>
<dbReference type="CDD" id="cd22884">
    <property type="entry name" value="TOM22"/>
    <property type="match status" value="1"/>
</dbReference>
<dbReference type="GO" id="GO:0006886">
    <property type="term" value="P:intracellular protein transport"/>
    <property type="evidence" value="ECO:0007669"/>
    <property type="project" value="InterPro"/>
</dbReference>
<evidence type="ECO:0000256" key="12">
    <source>
        <dbReference type="SAM" id="MobiDB-lite"/>
    </source>
</evidence>
<evidence type="ECO:0000256" key="5">
    <source>
        <dbReference type="ARBA" id="ARBA00022787"/>
    </source>
</evidence>
<reference evidence="13 14" key="1">
    <citation type="submission" date="2019-06" db="EMBL/GenBank/DDBJ databases">
        <title>Genome Sequence of the Brown Rot Fungal Pathogen Monilinia fructicola.</title>
        <authorList>
            <person name="De Miccolis Angelini R.M."/>
            <person name="Landi L."/>
            <person name="Abate D."/>
            <person name="Pollastro S."/>
            <person name="Romanazzi G."/>
            <person name="Faretra F."/>
        </authorList>
    </citation>
    <scope>NUCLEOTIDE SEQUENCE [LARGE SCALE GENOMIC DNA]</scope>
    <source>
        <strain evidence="13 14">Mfrc123</strain>
    </source>
</reference>
<accession>A0A5M9JVV7</accession>
<dbReference type="Proteomes" id="UP000322873">
    <property type="component" value="Unassembled WGS sequence"/>
</dbReference>
<organism evidence="13 14">
    <name type="scientific">Monilinia fructicola</name>
    <name type="common">Brown rot fungus</name>
    <name type="synonym">Ciboria fructicola</name>
    <dbReference type="NCBI Taxonomy" id="38448"/>
    <lineage>
        <taxon>Eukaryota</taxon>
        <taxon>Fungi</taxon>
        <taxon>Dikarya</taxon>
        <taxon>Ascomycota</taxon>
        <taxon>Pezizomycotina</taxon>
        <taxon>Leotiomycetes</taxon>
        <taxon>Helotiales</taxon>
        <taxon>Sclerotiniaceae</taxon>
        <taxon>Monilinia</taxon>
    </lineage>
</organism>
<evidence type="ECO:0000256" key="10">
    <source>
        <dbReference type="ARBA" id="ARBA00023136"/>
    </source>
</evidence>
<protein>
    <recommendedName>
        <fullName evidence="15">Mitochondrial import receptor subunit tom22</fullName>
    </recommendedName>
</protein>
<dbReference type="PANTHER" id="PTHR12504:SF0">
    <property type="entry name" value="MITOCHONDRIAL IMPORT RECEPTOR SUBUNIT TOM22 HOMOLOG"/>
    <property type="match status" value="1"/>
</dbReference>
<evidence type="ECO:0000256" key="8">
    <source>
        <dbReference type="ARBA" id="ARBA00023010"/>
    </source>
</evidence>
<sequence length="229" mass="26304">MTGYFWKLKLRKYTENEKPGIPQLTRHYPHFFYEYNTKDLARMVELTEVEDESFEQKQAGPSEDDYYTDTDSEISSDEEDEVADEETFADRISALKDIVPASTRTFISNKVDSTASWIKSGLLFGGKTLWVVSTSALLLGVPWALAFVEEQQVVEMEKEMKMREMGGELLSSGTDTAGQILRRHDKKEWVQLDGDMIALYISEWLLRGRMIQKVYGHKTCVVFLVLLTS</sequence>
<evidence type="ECO:0000256" key="7">
    <source>
        <dbReference type="ARBA" id="ARBA00022989"/>
    </source>
</evidence>
<keyword evidence="3" id="KW-0813">Transport</keyword>
<keyword evidence="6" id="KW-0653">Protein transport</keyword>
<keyword evidence="10" id="KW-0472">Membrane</keyword>
<evidence type="ECO:0000256" key="9">
    <source>
        <dbReference type="ARBA" id="ARBA00023128"/>
    </source>
</evidence>
<dbReference type="GO" id="GO:0005741">
    <property type="term" value="C:mitochondrial outer membrane"/>
    <property type="evidence" value="ECO:0007669"/>
    <property type="project" value="UniProtKB-SubCell"/>
</dbReference>
<gene>
    <name evidence="13" type="ORF">EYC84_003383</name>
</gene>
<feature type="compositionally biased region" description="Acidic residues" evidence="12">
    <location>
        <begin position="62"/>
        <end position="82"/>
    </location>
</feature>
<dbReference type="AlphaFoldDB" id="A0A5M9JVV7"/>
<evidence type="ECO:0000256" key="3">
    <source>
        <dbReference type="ARBA" id="ARBA00022448"/>
    </source>
</evidence>
<dbReference type="Pfam" id="PF04281">
    <property type="entry name" value="Tom22"/>
    <property type="match status" value="1"/>
</dbReference>